<gene>
    <name evidence="1" type="ORF">SAMN02745226_01800</name>
</gene>
<dbReference type="AlphaFoldDB" id="A0A1M7TBJ0"/>
<organism evidence="1 2">
    <name type="scientific">Fervidobacterium gondwanense DSM 13020</name>
    <dbReference type="NCBI Taxonomy" id="1121883"/>
    <lineage>
        <taxon>Bacteria</taxon>
        <taxon>Thermotogati</taxon>
        <taxon>Thermotogota</taxon>
        <taxon>Thermotogae</taxon>
        <taxon>Thermotogales</taxon>
        <taxon>Fervidobacteriaceae</taxon>
        <taxon>Fervidobacterium</taxon>
    </lineage>
</organism>
<dbReference type="InterPro" id="IPR008306">
    <property type="entry name" value="UCP018008"/>
</dbReference>
<dbReference type="Proteomes" id="UP000184207">
    <property type="component" value="Unassembled WGS sequence"/>
</dbReference>
<dbReference type="InterPro" id="IPR007362">
    <property type="entry name" value="DUF429"/>
</dbReference>
<dbReference type="RefSeq" id="WP_072760696.1">
    <property type="nucleotide sequence ID" value="NZ_FRDJ01000013.1"/>
</dbReference>
<keyword evidence="2" id="KW-1185">Reference proteome</keyword>
<dbReference type="OrthoDB" id="46060at2"/>
<protein>
    <submittedName>
        <fullName evidence="1">Predicted nuclease (RNAse H fold)</fullName>
    </submittedName>
</protein>
<dbReference type="STRING" id="1121883.SAMN02745226_01800"/>
<proteinExistence type="predicted"/>
<dbReference type="Pfam" id="PF04250">
    <property type="entry name" value="DUF429"/>
    <property type="match status" value="1"/>
</dbReference>
<dbReference type="PIRSF" id="PIRSF018008">
    <property type="entry name" value="UCP018008"/>
    <property type="match status" value="1"/>
</dbReference>
<name>A0A1M7TBJ0_FERGO</name>
<dbReference type="EMBL" id="FRDJ01000013">
    <property type="protein sequence ID" value="SHN68129.1"/>
    <property type="molecule type" value="Genomic_DNA"/>
</dbReference>
<sequence>MYIFKYLNVPEYYMGIDPSWTGKNKSAVVVLVQLKECDKCGLIDYIYTSNESEILDFVLRYRNSVLGIDAPLIVKNTSGHRQNELEFLQKYKLRVPLYPVNVSRWNSFFPTSLYNRLKKHEFSFENYNVFEIYPHATIAAKFFGKLFSYKRGSKSEREKKLDILKRIILKYVELPELQFQQLKEYEDFLDAVICAYTVFLPTIEETLVFGSTSEGLLLVPCPKS</sequence>
<reference evidence="2" key="1">
    <citation type="submission" date="2016-12" db="EMBL/GenBank/DDBJ databases">
        <authorList>
            <person name="Varghese N."/>
            <person name="Submissions S."/>
        </authorList>
    </citation>
    <scope>NUCLEOTIDE SEQUENCE [LARGE SCALE GENOMIC DNA]</scope>
    <source>
        <strain evidence="2">DSM 13020</strain>
    </source>
</reference>
<accession>A0A1M7TBJ0</accession>
<evidence type="ECO:0000313" key="1">
    <source>
        <dbReference type="EMBL" id="SHN68129.1"/>
    </source>
</evidence>
<evidence type="ECO:0000313" key="2">
    <source>
        <dbReference type="Proteomes" id="UP000184207"/>
    </source>
</evidence>